<accession>A9NTS9</accession>
<proteinExistence type="evidence at transcript level"/>
<protein>
    <submittedName>
        <fullName evidence="2">Uncharacterized protein</fullName>
    </submittedName>
</protein>
<evidence type="ECO:0000313" key="2">
    <source>
        <dbReference type="EMBL" id="ABK24040.1"/>
    </source>
</evidence>
<feature type="compositionally biased region" description="Basic residues" evidence="1">
    <location>
        <begin position="164"/>
        <end position="175"/>
    </location>
</feature>
<dbReference type="AlphaFoldDB" id="A9NTS9"/>
<sequence length="185" mass="20708">MQGYSRIRGSRSVDLEEPNWKDFRAEVKPNVKGSAKWAFNSNDSRGRDPDFVKEEKGADPSAQIGFMLSRALSLKESMKQHKISHRTDDSLHGAVSTVKRAFSMRKTGPPSTAKPCVDFYSADWQREEAEAAVEDESLNRSTSMSYSRIAPAGEEEAGSAEKNKNKKRRGVLKACKRLLLGKQRN</sequence>
<organism evidence="2">
    <name type="scientific">Picea sitchensis</name>
    <name type="common">Sitka spruce</name>
    <name type="synonym">Pinus sitchensis</name>
    <dbReference type="NCBI Taxonomy" id="3332"/>
    <lineage>
        <taxon>Eukaryota</taxon>
        <taxon>Viridiplantae</taxon>
        <taxon>Streptophyta</taxon>
        <taxon>Embryophyta</taxon>
        <taxon>Tracheophyta</taxon>
        <taxon>Spermatophyta</taxon>
        <taxon>Pinopsida</taxon>
        <taxon>Pinidae</taxon>
        <taxon>Conifers I</taxon>
        <taxon>Pinales</taxon>
        <taxon>Pinaceae</taxon>
        <taxon>Picea</taxon>
    </lineage>
</organism>
<name>A9NTS9_PICSI</name>
<evidence type="ECO:0000256" key="1">
    <source>
        <dbReference type="SAM" id="MobiDB-lite"/>
    </source>
</evidence>
<feature type="compositionally biased region" description="Basic and acidic residues" evidence="1">
    <location>
        <begin position="44"/>
        <end position="58"/>
    </location>
</feature>
<reference evidence="2" key="1">
    <citation type="journal article" date="2008" name="BMC Genomics">
        <title>A conifer genomics resource of 200,000 spruce (Picea spp.) ESTs and 6,464 high-quality, sequence-finished full-length cDNAs for Sitka spruce (Picea sitchensis).</title>
        <authorList>
            <person name="Ralph S.G."/>
            <person name="Chun H.J."/>
            <person name="Kolosova N."/>
            <person name="Cooper D."/>
            <person name="Oddy C."/>
            <person name="Ritland C.E."/>
            <person name="Kirkpatrick R."/>
            <person name="Moore R."/>
            <person name="Barber S."/>
            <person name="Holt R.A."/>
            <person name="Jones S.J."/>
            <person name="Marra M.A."/>
            <person name="Douglas C.J."/>
            <person name="Ritland K."/>
            <person name="Bohlmann J."/>
        </authorList>
    </citation>
    <scope>NUCLEOTIDE SEQUENCE</scope>
    <source>
        <tissue evidence="2">Green portion of the leader tissue</tissue>
    </source>
</reference>
<feature type="region of interest" description="Disordered" evidence="1">
    <location>
        <begin position="131"/>
        <end position="175"/>
    </location>
</feature>
<dbReference type="EMBL" id="EF084729">
    <property type="protein sequence ID" value="ABK24040.1"/>
    <property type="molecule type" value="mRNA"/>
</dbReference>
<feature type="region of interest" description="Disordered" evidence="1">
    <location>
        <begin position="36"/>
        <end position="59"/>
    </location>
</feature>